<dbReference type="Gene3D" id="2.130.10.10">
    <property type="entry name" value="YVTN repeat-like/Quinoprotein amine dehydrogenase"/>
    <property type="match status" value="2"/>
</dbReference>
<feature type="compositionally biased region" description="Acidic residues" evidence="5">
    <location>
        <begin position="44"/>
        <end position="54"/>
    </location>
</feature>
<reference evidence="6 7" key="1">
    <citation type="submission" date="2016-07" db="EMBL/GenBank/DDBJ databases">
        <title>Pervasive Adenine N6-methylation of Active Genes in Fungi.</title>
        <authorList>
            <consortium name="DOE Joint Genome Institute"/>
            <person name="Mondo S.J."/>
            <person name="Dannebaum R.O."/>
            <person name="Kuo R.C."/>
            <person name="Labutti K."/>
            <person name="Haridas S."/>
            <person name="Kuo A."/>
            <person name="Salamov A."/>
            <person name="Ahrendt S.R."/>
            <person name="Lipzen A."/>
            <person name="Sullivan W."/>
            <person name="Andreopoulos W.B."/>
            <person name="Clum A."/>
            <person name="Lindquist E."/>
            <person name="Daum C."/>
            <person name="Ramamoorthy G.K."/>
            <person name="Gryganskyi A."/>
            <person name="Culley D."/>
            <person name="Magnuson J.K."/>
            <person name="James T.Y."/>
            <person name="O'Malley M.A."/>
            <person name="Stajich J.E."/>
            <person name="Spatafora J.W."/>
            <person name="Visel A."/>
            <person name="Grigoriev I.V."/>
        </authorList>
    </citation>
    <scope>NUCLEOTIDE SEQUENCE [LARGE SCALE GENOMIC DNA]</scope>
    <source>
        <strain evidence="6 7">CBS 931.73</strain>
    </source>
</reference>
<dbReference type="GO" id="GO:0006364">
    <property type="term" value="P:rRNA processing"/>
    <property type="evidence" value="ECO:0007669"/>
    <property type="project" value="InterPro"/>
</dbReference>
<feature type="region of interest" description="Disordered" evidence="5">
    <location>
        <begin position="42"/>
        <end position="74"/>
    </location>
</feature>
<dbReference type="Proteomes" id="UP000193498">
    <property type="component" value="Unassembled WGS sequence"/>
</dbReference>
<name>A0A1Y1XM95_9FUNG</name>
<dbReference type="InterPro" id="IPR001680">
    <property type="entry name" value="WD40_rpt"/>
</dbReference>
<dbReference type="PROSITE" id="PS50294">
    <property type="entry name" value="WD_REPEATS_REGION"/>
    <property type="match status" value="2"/>
</dbReference>
<feature type="region of interest" description="Disordered" evidence="5">
    <location>
        <begin position="457"/>
        <end position="504"/>
    </location>
</feature>
<dbReference type="PRINTS" id="PR00320">
    <property type="entry name" value="GPROTEINBRPT"/>
</dbReference>
<dbReference type="InterPro" id="IPR015943">
    <property type="entry name" value="WD40/YVTN_repeat-like_dom_sf"/>
</dbReference>
<dbReference type="EMBL" id="MCFE01000566">
    <property type="protein sequence ID" value="ORX86636.1"/>
    <property type="molecule type" value="Genomic_DNA"/>
</dbReference>
<keyword evidence="1" id="KW-0597">Phosphoprotein</keyword>
<dbReference type="FunCoup" id="A0A1Y1XM95">
    <property type="interactions" value="1192"/>
</dbReference>
<dbReference type="InterPro" id="IPR020472">
    <property type="entry name" value="WD40_PAC1"/>
</dbReference>
<dbReference type="InterPro" id="IPR044285">
    <property type="entry name" value="PWP1"/>
</dbReference>
<dbReference type="InterPro" id="IPR036322">
    <property type="entry name" value="WD40_repeat_dom_sf"/>
</dbReference>
<sequence length="504" mass="56329">MISALCWIRRGVASENPKKYDIDEKEYERIQTLAAEELARAQGELEEAQEETGAEVEAAEKETVIDPELAEYDLENYDTPAPEEEEGEEQDVSIFGKVKGLTYYNSNKEDPYITINDEEDSEKEELQILPTDNLLLAAKTEDDISHMEIYVYEENEDNLYVHHDIMLPSFPLCLEWLDFKVGKQAGEGSGNFVAVGTFDPDIEIWDLDTVDSMYPDLILGNPDKKAKRGKKAKKVNPNYHTDAVMSLSWNKNHRNLLASSSADTTVKIWDLATASCVRSFDHHKDKVQTVMWHPVESTVMLTGGYDKVIAAFDSRSPESISTWTIESDVECIRWDPFQPQQFYVSTESGTVQCFDVRNPNTSALFTLHAHDSPVSAMDVNPVIPGLLVTGSTDKVVKVWDIKENKPSMVTSRNLDVGKIFSATFCPDSAFQLGVAGSKGEVHIWDLATNPGVRRSFEGRGIAPGSEAVVEEKPTLTLPADDSESEDDDEMEADVDDEDDESMDI</sequence>
<organism evidence="6 7">
    <name type="scientific">Basidiobolus meristosporus CBS 931.73</name>
    <dbReference type="NCBI Taxonomy" id="1314790"/>
    <lineage>
        <taxon>Eukaryota</taxon>
        <taxon>Fungi</taxon>
        <taxon>Fungi incertae sedis</taxon>
        <taxon>Zoopagomycota</taxon>
        <taxon>Entomophthoromycotina</taxon>
        <taxon>Basidiobolomycetes</taxon>
        <taxon>Basidiobolales</taxon>
        <taxon>Basidiobolaceae</taxon>
        <taxon>Basidiobolus</taxon>
    </lineage>
</organism>
<gene>
    <name evidence="6" type="ORF">K493DRAFT_319764</name>
</gene>
<dbReference type="InterPro" id="IPR019775">
    <property type="entry name" value="WD40_repeat_CS"/>
</dbReference>
<dbReference type="PROSITE" id="PS50082">
    <property type="entry name" value="WD_REPEATS_2"/>
    <property type="match status" value="3"/>
</dbReference>
<dbReference type="PANTHER" id="PTHR14091">
    <property type="entry name" value="PERIODIC TRYPTOPHAN PROTEIN 1"/>
    <property type="match status" value="1"/>
</dbReference>
<dbReference type="PROSITE" id="PS00678">
    <property type="entry name" value="WD_REPEATS_1"/>
    <property type="match status" value="2"/>
</dbReference>
<dbReference type="SMART" id="SM00320">
    <property type="entry name" value="WD40"/>
    <property type="match status" value="5"/>
</dbReference>
<keyword evidence="3" id="KW-0677">Repeat</keyword>
<dbReference type="AlphaFoldDB" id="A0A1Y1XM95"/>
<dbReference type="GO" id="GO:0005634">
    <property type="term" value="C:nucleus"/>
    <property type="evidence" value="ECO:0007669"/>
    <property type="project" value="TreeGrafter"/>
</dbReference>
<proteinExistence type="predicted"/>
<dbReference type="PANTHER" id="PTHR14091:SF0">
    <property type="entry name" value="PERIODIC TRYPTOPHAN PROTEIN 1 HOMOLOG"/>
    <property type="match status" value="1"/>
</dbReference>
<evidence type="ECO:0000313" key="6">
    <source>
        <dbReference type="EMBL" id="ORX86636.1"/>
    </source>
</evidence>
<keyword evidence="7" id="KW-1185">Reference proteome</keyword>
<evidence type="ECO:0000256" key="3">
    <source>
        <dbReference type="ARBA" id="ARBA00022737"/>
    </source>
</evidence>
<feature type="repeat" description="WD" evidence="4">
    <location>
        <begin position="280"/>
        <end position="322"/>
    </location>
</feature>
<dbReference type="InParanoid" id="A0A1Y1XM95"/>
<accession>A0A1Y1XM95</accession>
<feature type="compositionally biased region" description="Acidic residues" evidence="5">
    <location>
        <begin position="480"/>
        <end position="504"/>
    </location>
</feature>
<dbReference type="Pfam" id="PF00400">
    <property type="entry name" value="WD40"/>
    <property type="match status" value="3"/>
</dbReference>
<dbReference type="SUPFAM" id="SSF50978">
    <property type="entry name" value="WD40 repeat-like"/>
    <property type="match status" value="1"/>
</dbReference>
<evidence type="ECO:0000256" key="1">
    <source>
        <dbReference type="ARBA" id="ARBA00022553"/>
    </source>
</evidence>
<dbReference type="STRING" id="1314790.A0A1Y1XM95"/>
<feature type="repeat" description="WD" evidence="4">
    <location>
        <begin position="237"/>
        <end position="279"/>
    </location>
</feature>
<evidence type="ECO:0000256" key="2">
    <source>
        <dbReference type="ARBA" id="ARBA00022574"/>
    </source>
</evidence>
<feature type="repeat" description="WD" evidence="4">
    <location>
        <begin position="367"/>
        <end position="409"/>
    </location>
</feature>
<keyword evidence="2 4" id="KW-0853">WD repeat</keyword>
<evidence type="ECO:0000256" key="4">
    <source>
        <dbReference type="PROSITE-ProRule" id="PRU00221"/>
    </source>
</evidence>
<comment type="caution">
    <text evidence="6">The sequence shown here is derived from an EMBL/GenBank/DDBJ whole genome shotgun (WGS) entry which is preliminary data.</text>
</comment>
<protein>
    <submittedName>
        <fullName evidence="6">WD40 repeat-like protein</fullName>
    </submittedName>
</protein>
<evidence type="ECO:0000256" key="5">
    <source>
        <dbReference type="SAM" id="MobiDB-lite"/>
    </source>
</evidence>
<evidence type="ECO:0000313" key="7">
    <source>
        <dbReference type="Proteomes" id="UP000193498"/>
    </source>
</evidence>
<dbReference type="OrthoDB" id="270624at2759"/>